<sequence length="123" mass="13671">MAVILAALRPPTTPVRRHARRRQCHNCLQMFVEYSECEPSGAYTRLTLLDDDTPVYCSSDCRATAAILHIQNTWAHAHCAGPDYGLARHVNSRLAAKPDGGSSPRAIPFRRWSSDARDPDSLL</sequence>
<feature type="region of interest" description="Disordered" evidence="1">
    <location>
        <begin position="95"/>
        <end position="123"/>
    </location>
</feature>
<feature type="compositionally biased region" description="Basic and acidic residues" evidence="1">
    <location>
        <begin position="112"/>
        <end position="123"/>
    </location>
</feature>
<dbReference type="AlphaFoldDB" id="T0RAP1"/>
<gene>
    <name evidence="2" type="ORF">SDRG_15567</name>
</gene>
<evidence type="ECO:0000313" key="3">
    <source>
        <dbReference type="Proteomes" id="UP000030762"/>
    </source>
</evidence>
<name>T0RAP1_SAPDV</name>
<accession>T0RAP1</accession>
<evidence type="ECO:0000256" key="1">
    <source>
        <dbReference type="SAM" id="MobiDB-lite"/>
    </source>
</evidence>
<dbReference type="Proteomes" id="UP000030762">
    <property type="component" value="Unassembled WGS sequence"/>
</dbReference>
<protein>
    <submittedName>
        <fullName evidence="2">Uncharacterized protein</fullName>
    </submittedName>
</protein>
<dbReference type="GeneID" id="19956294"/>
<dbReference type="RefSeq" id="XP_008619965.1">
    <property type="nucleotide sequence ID" value="XM_008621743.1"/>
</dbReference>
<dbReference type="VEuPathDB" id="FungiDB:SDRG_15567"/>
<dbReference type="InParanoid" id="T0RAP1"/>
<dbReference type="OMA" id="EYSECEP"/>
<evidence type="ECO:0000313" key="2">
    <source>
        <dbReference type="EMBL" id="EQC26627.1"/>
    </source>
</evidence>
<reference evidence="2 3" key="1">
    <citation type="submission" date="2012-04" db="EMBL/GenBank/DDBJ databases">
        <title>The Genome Sequence of Saprolegnia declina VS20.</title>
        <authorList>
            <consortium name="The Broad Institute Genome Sequencing Platform"/>
            <person name="Russ C."/>
            <person name="Nusbaum C."/>
            <person name="Tyler B."/>
            <person name="van West P."/>
            <person name="Dieguez-Uribeondo J."/>
            <person name="de Bruijn I."/>
            <person name="Tripathy S."/>
            <person name="Jiang R."/>
            <person name="Young S.K."/>
            <person name="Zeng Q."/>
            <person name="Gargeya S."/>
            <person name="Fitzgerald M."/>
            <person name="Haas B."/>
            <person name="Abouelleil A."/>
            <person name="Alvarado L."/>
            <person name="Arachchi H.M."/>
            <person name="Berlin A."/>
            <person name="Chapman S.B."/>
            <person name="Goldberg J."/>
            <person name="Griggs A."/>
            <person name="Gujja S."/>
            <person name="Hansen M."/>
            <person name="Howarth C."/>
            <person name="Imamovic A."/>
            <person name="Larimer J."/>
            <person name="McCowen C."/>
            <person name="Montmayeur A."/>
            <person name="Murphy C."/>
            <person name="Neiman D."/>
            <person name="Pearson M."/>
            <person name="Priest M."/>
            <person name="Roberts A."/>
            <person name="Saif S."/>
            <person name="Shea T."/>
            <person name="Sisk P."/>
            <person name="Sykes S."/>
            <person name="Wortman J."/>
            <person name="Nusbaum C."/>
            <person name="Birren B."/>
        </authorList>
    </citation>
    <scope>NUCLEOTIDE SEQUENCE [LARGE SCALE GENOMIC DNA]</scope>
    <source>
        <strain evidence="2 3">VS20</strain>
    </source>
</reference>
<proteinExistence type="predicted"/>
<dbReference type="OrthoDB" id="57625at2759"/>
<organism evidence="2 3">
    <name type="scientific">Saprolegnia diclina (strain VS20)</name>
    <dbReference type="NCBI Taxonomy" id="1156394"/>
    <lineage>
        <taxon>Eukaryota</taxon>
        <taxon>Sar</taxon>
        <taxon>Stramenopiles</taxon>
        <taxon>Oomycota</taxon>
        <taxon>Saprolegniomycetes</taxon>
        <taxon>Saprolegniales</taxon>
        <taxon>Saprolegniaceae</taxon>
        <taxon>Saprolegnia</taxon>
    </lineage>
</organism>
<keyword evidence="3" id="KW-1185">Reference proteome</keyword>
<dbReference type="EMBL" id="JH767226">
    <property type="protein sequence ID" value="EQC26627.1"/>
    <property type="molecule type" value="Genomic_DNA"/>
</dbReference>